<dbReference type="KEGG" id="rev:HUE57_13355"/>
<gene>
    <name evidence="1" type="ORF">HUE57_13355</name>
</gene>
<evidence type="ECO:0000313" key="2">
    <source>
        <dbReference type="Proteomes" id="UP000509658"/>
    </source>
</evidence>
<reference evidence="1 2" key="1">
    <citation type="submission" date="2020-05" db="EMBL/GenBank/DDBJ databases">
        <title>Horizontal transmission and recombination maintain forever young bacterial symbiont genomes.</title>
        <authorList>
            <person name="Russell S.L."/>
            <person name="Pepper-Tunick E."/>
            <person name="Svedberg J."/>
            <person name="Byrne A."/>
            <person name="Ruelas Castillo J."/>
            <person name="Vollmers C."/>
            <person name="Beinart R.A."/>
            <person name="Corbett-Detig R."/>
        </authorList>
    </citation>
    <scope>NUCLEOTIDE SEQUENCE [LARGE SCALE GENOMIC DNA]</scope>
    <source>
        <strain evidence="1">Santa_Monica_outfall</strain>
    </source>
</reference>
<keyword evidence="2" id="KW-1185">Reference proteome</keyword>
<dbReference type="EMBL" id="CP054491">
    <property type="protein sequence ID" value="QKQ27166.1"/>
    <property type="molecule type" value="Genomic_DNA"/>
</dbReference>
<dbReference type="Proteomes" id="UP000509658">
    <property type="component" value="Chromosome"/>
</dbReference>
<dbReference type="RefSeq" id="WP_174673345.1">
    <property type="nucleotide sequence ID" value="NZ_CP054491.1"/>
</dbReference>
<evidence type="ECO:0000313" key="1">
    <source>
        <dbReference type="EMBL" id="QKQ27166.1"/>
    </source>
</evidence>
<name>A0A6N0HY88_9GAMM</name>
<sequence length="73" mass="8072">MQRATSRIRAENACPKPRVQPISIDAGLSGEESEPLEIADDVSPESVLSESEIGALMRVIFDHEEILSNHRRS</sequence>
<dbReference type="AlphaFoldDB" id="A0A6N0HY88"/>
<protein>
    <submittedName>
        <fullName evidence="1">Uncharacterized protein</fullName>
    </submittedName>
</protein>
<proteinExistence type="predicted"/>
<organism evidence="1 2">
    <name type="scientific">Candidatus Reidiella endopervernicosa</name>
    <dbReference type="NCBI Taxonomy" id="2738883"/>
    <lineage>
        <taxon>Bacteria</taxon>
        <taxon>Pseudomonadati</taxon>
        <taxon>Pseudomonadota</taxon>
        <taxon>Gammaproteobacteria</taxon>
        <taxon>Candidatus Reidiella</taxon>
    </lineage>
</organism>
<accession>A0A6N0HY88</accession>